<comment type="caution">
    <text evidence="1">The sequence shown here is derived from an EMBL/GenBank/DDBJ whole genome shotgun (WGS) entry which is preliminary data.</text>
</comment>
<dbReference type="RefSeq" id="WP_147847246.1">
    <property type="nucleotide sequence ID" value="NZ_VDUZ01000011.1"/>
</dbReference>
<evidence type="ECO:0000313" key="2">
    <source>
        <dbReference type="Proteomes" id="UP000321638"/>
    </source>
</evidence>
<reference evidence="1 2" key="1">
    <citation type="submission" date="2019-06" db="EMBL/GenBank/DDBJ databases">
        <title>New taxonomy in bacterial strain CC-CFT640, isolated from vineyard.</title>
        <authorList>
            <person name="Lin S.-Y."/>
            <person name="Tsai C.-F."/>
            <person name="Young C.-C."/>
        </authorList>
    </citation>
    <scope>NUCLEOTIDE SEQUENCE [LARGE SCALE GENOMIC DNA]</scope>
    <source>
        <strain evidence="1 2">CC-CFT640</strain>
    </source>
</reference>
<protein>
    <submittedName>
        <fullName evidence="1">DUF3223 domain-containing protein</fullName>
    </submittedName>
</protein>
<organism evidence="1 2">
    <name type="scientific">Vineibacter terrae</name>
    <dbReference type="NCBI Taxonomy" id="2586908"/>
    <lineage>
        <taxon>Bacteria</taxon>
        <taxon>Pseudomonadati</taxon>
        <taxon>Pseudomonadota</taxon>
        <taxon>Alphaproteobacteria</taxon>
        <taxon>Hyphomicrobiales</taxon>
        <taxon>Vineibacter</taxon>
    </lineage>
</organism>
<sequence length="249" mass="27447">MAKTITLSNGREWKTQKAAEQHFREIRDRHPLRTPIDDAQDHADLMALLERFDAAHAEEDSKIGCGVDYFDVRMNFSSGGATKGFWVIRVDGTETDFSFIWAVKGTPKPEAQEFSDACRAAVMADLHAAKREFFAKHGDADGCVPCEISGKLVSVDDAHVDHAYPTFGALVQSFKAARQWHQAIPSGVLTRPQDNQTTTTFVDPAVADAFRVFHHAAASLRVIAKDQNLSMAAGQRRPKIARPVLLSTA</sequence>
<dbReference type="InterPro" id="IPR044673">
    <property type="entry name" value="DCL-like"/>
</dbReference>
<gene>
    <name evidence="1" type="ORF">FHP25_12390</name>
</gene>
<dbReference type="PANTHER" id="PTHR33415:SF12">
    <property type="entry name" value="PROTEIN EMBRYO DEFECTIVE 514"/>
    <property type="match status" value="1"/>
</dbReference>
<dbReference type="OrthoDB" id="4177831at2"/>
<proteinExistence type="predicted"/>
<keyword evidence="2" id="KW-1185">Reference proteome</keyword>
<dbReference type="Pfam" id="PF11523">
    <property type="entry name" value="DUF3223"/>
    <property type="match status" value="1"/>
</dbReference>
<dbReference type="EMBL" id="VDUZ01000011">
    <property type="protein sequence ID" value="TXL76438.1"/>
    <property type="molecule type" value="Genomic_DNA"/>
</dbReference>
<evidence type="ECO:0000313" key="1">
    <source>
        <dbReference type="EMBL" id="TXL76438.1"/>
    </source>
</evidence>
<name>A0A5C8PPG6_9HYPH</name>
<dbReference type="PANTHER" id="PTHR33415">
    <property type="entry name" value="PROTEIN EMBRYO DEFECTIVE 514"/>
    <property type="match status" value="1"/>
</dbReference>
<dbReference type="Proteomes" id="UP000321638">
    <property type="component" value="Unassembled WGS sequence"/>
</dbReference>
<accession>A0A5C8PPG6</accession>
<dbReference type="Gene3D" id="3.10.450.40">
    <property type="match status" value="1"/>
</dbReference>
<dbReference type="AlphaFoldDB" id="A0A5C8PPG6"/>